<name>B8KY52_9GAMM</name>
<dbReference type="HOGENOM" id="CLU_039613_6_0_6"/>
<dbReference type="InterPro" id="IPR050950">
    <property type="entry name" value="HTH-type_LysR_regulators"/>
</dbReference>
<protein>
    <submittedName>
        <fullName evidence="7">Transcriptional regulator</fullName>
    </submittedName>
</protein>
<evidence type="ECO:0000313" key="7">
    <source>
        <dbReference type="EMBL" id="EED35680.1"/>
    </source>
</evidence>
<dbReference type="SUPFAM" id="SSF53850">
    <property type="entry name" value="Periplasmic binding protein-like II"/>
    <property type="match status" value="1"/>
</dbReference>
<feature type="domain" description="HTH lysR-type" evidence="6">
    <location>
        <begin position="1"/>
        <end position="58"/>
    </location>
</feature>
<evidence type="ECO:0000259" key="6">
    <source>
        <dbReference type="PROSITE" id="PS50931"/>
    </source>
</evidence>
<evidence type="ECO:0000256" key="2">
    <source>
        <dbReference type="ARBA" id="ARBA00023015"/>
    </source>
</evidence>
<reference evidence="8" key="1">
    <citation type="journal article" date="2013" name="BMC Microbiol.">
        <title>Taxonomy and evolution of bacteriochlorophyll a-containing members of the OM60/NOR5 clade of marine gammaproteobacteria: description of Luminiphilus syltensis gen. nov., sp. nov., reclassification of Haliea rubra as Pseudohaliea rubra gen. nov., comb. nov., and emendation of Chromatocurvus halotolerans.</title>
        <authorList>
            <person name="Spring S."/>
            <person name="Riedel T."/>
            <person name="Sproer C."/>
            <person name="Yan S."/>
            <person name="Harder J."/>
            <person name="Fuchs B.M."/>
        </authorList>
    </citation>
    <scope>NUCLEOTIDE SEQUENCE [LARGE SCALE GENOMIC DNA]</scope>
    <source>
        <strain evidence="8">NOR51-B</strain>
    </source>
</reference>
<dbReference type="PROSITE" id="PS50931">
    <property type="entry name" value="HTH_LYSR"/>
    <property type="match status" value="1"/>
</dbReference>
<dbReference type="Gene3D" id="3.40.190.290">
    <property type="match status" value="1"/>
</dbReference>
<accession>B8KY52</accession>
<dbReference type="SUPFAM" id="SSF46785">
    <property type="entry name" value="Winged helix' DNA-binding domain"/>
    <property type="match status" value="1"/>
</dbReference>
<organism evidence="7 8">
    <name type="scientific">Luminiphilus syltensis NOR5-1B</name>
    <dbReference type="NCBI Taxonomy" id="565045"/>
    <lineage>
        <taxon>Bacteria</taxon>
        <taxon>Pseudomonadati</taxon>
        <taxon>Pseudomonadota</taxon>
        <taxon>Gammaproteobacteria</taxon>
        <taxon>Cellvibrionales</taxon>
        <taxon>Halieaceae</taxon>
        <taxon>Luminiphilus</taxon>
    </lineage>
</organism>
<dbReference type="eggNOG" id="COG0583">
    <property type="taxonomic scope" value="Bacteria"/>
</dbReference>
<dbReference type="EMBL" id="DS999411">
    <property type="protein sequence ID" value="EED35680.1"/>
    <property type="molecule type" value="Genomic_DNA"/>
</dbReference>
<evidence type="ECO:0000256" key="5">
    <source>
        <dbReference type="SAM" id="MobiDB-lite"/>
    </source>
</evidence>
<dbReference type="GO" id="GO:0005829">
    <property type="term" value="C:cytosol"/>
    <property type="evidence" value="ECO:0007669"/>
    <property type="project" value="TreeGrafter"/>
</dbReference>
<evidence type="ECO:0000256" key="4">
    <source>
        <dbReference type="ARBA" id="ARBA00023163"/>
    </source>
</evidence>
<dbReference type="AlphaFoldDB" id="B8KY52"/>
<comment type="similarity">
    <text evidence="1">Belongs to the LysR transcriptional regulatory family.</text>
</comment>
<dbReference type="CDD" id="cd05466">
    <property type="entry name" value="PBP2_LTTR_substrate"/>
    <property type="match status" value="1"/>
</dbReference>
<dbReference type="Pfam" id="PF00126">
    <property type="entry name" value="HTH_1"/>
    <property type="match status" value="1"/>
</dbReference>
<sequence length="309" mass="33972">MDFRKLQIFLCLADEGSFVGAAQRLNIAQSAVSIAVRKLEHELGIVLVNRDRRATRLTEEGLLLEARGRELMNHAATVEQQIAARKELMSGTVSISSPSMLATYYLPELLSTFLDAHPGVTASVTQVGTEDTQKALLDGETELGVIVAERCAPGLLESLPLKQERLCLIVTELHPFAKRAYLRLSDLRDQPLVVYEPGYFVRDVLDQLFAAQTFSPDIRVTTNFLPLILSMVRKGVGATVGVGLVAEEETDLRAIPIVPRIDVNMVLARVAGRRISIVNHSFFEWVGKQSQKDASKPPHHIDSAGLPAN</sequence>
<dbReference type="GO" id="GO:0003677">
    <property type="term" value="F:DNA binding"/>
    <property type="evidence" value="ECO:0007669"/>
    <property type="project" value="UniProtKB-KW"/>
</dbReference>
<proteinExistence type="inferred from homology"/>
<dbReference type="FunFam" id="1.10.10.10:FF:000001">
    <property type="entry name" value="LysR family transcriptional regulator"/>
    <property type="match status" value="1"/>
</dbReference>
<dbReference type="InterPro" id="IPR036388">
    <property type="entry name" value="WH-like_DNA-bd_sf"/>
</dbReference>
<keyword evidence="2" id="KW-0805">Transcription regulation</keyword>
<dbReference type="InterPro" id="IPR005119">
    <property type="entry name" value="LysR_subst-bd"/>
</dbReference>
<keyword evidence="4" id="KW-0804">Transcription</keyword>
<dbReference type="Pfam" id="PF03466">
    <property type="entry name" value="LysR_substrate"/>
    <property type="match status" value="1"/>
</dbReference>
<dbReference type="Proteomes" id="UP000004699">
    <property type="component" value="Unassembled WGS sequence"/>
</dbReference>
<dbReference type="STRING" id="565045.NOR51B_1627"/>
<feature type="compositionally biased region" description="Basic and acidic residues" evidence="5">
    <location>
        <begin position="290"/>
        <end position="302"/>
    </location>
</feature>
<dbReference type="OrthoDB" id="9785745at2"/>
<evidence type="ECO:0000256" key="3">
    <source>
        <dbReference type="ARBA" id="ARBA00023125"/>
    </source>
</evidence>
<dbReference type="InterPro" id="IPR000847">
    <property type="entry name" value="LysR_HTH_N"/>
</dbReference>
<keyword evidence="8" id="KW-1185">Reference proteome</keyword>
<keyword evidence="3" id="KW-0238">DNA-binding</keyword>
<dbReference type="PANTHER" id="PTHR30419">
    <property type="entry name" value="HTH-TYPE TRANSCRIPTIONAL REGULATOR YBHD"/>
    <property type="match status" value="1"/>
</dbReference>
<evidence type="ECO:0000313" key="8">
    <source>
        <dbReference type="Proteomes" id="UP000004699"/>
    </source>
</evidence>
<dbReference type="GO" id="GO:0003700">
    <property type="term" value="F:DNA-binding transcription factor activity"/>
    <property type="evidence" value="ECO:0007669"/>
    <property type="project" value="InterPro"/>
</dbReference>
<dbReference type="InterPro" id="IPR036390">
    <property type="entry name" value="WH_DNA-bd_sf"/>
</dbReference>
<gene>
    <name evidence="7" type="ORF">NOR51B_1627</name>
</gene>
<dbReference type="PRINTS" id="PR00039">
    <property type="entry name" value="HTHLYSR"/>
</dbReference>
<evidence type="ECO:0000256" key="1">
    <source>
        <dbReference type="ARBA" id="ARBA00009437"/>
    </source>
</evidence>
<dbReference type="Gene3D" id="1.10.10.10">
    <property type="entry name" value="Winged helix-like DNA-binding domain superfamily/Winged helix DNA-binding domain"/>
    <property type="match status" value="1"/>
</dbReference>
<dbReference type="RefSeq" id="WP_009020426.1">
    <property type="nucleotide sequence ID" value="NZ_DS999411.1"/>
</dbReference>
<feature type="region of interest" description="Disordered" evidence="5">
    <location>
        <begin position="289"/>
        <end position="309"/>
    </location>
</feature>
<dbReference type="PANTHER" id="PTHR30419:SF30">
    <property type="entry name" value="LYSR FAMILY TRANSCRIPTIONAL REGULATOR"/>
    <property type="match status" value="1"/>
</dbReference>